<name>A0A1M5C1U6_9BACT</name>
<reference evidence="6 7" key="1">
    <citation type="submission" date="2016-11" db="EMBL/GenBank/DDBJ databases">
        <authorList>
            <person name="Jaros S."/>
            <person name="Januszkiewicz K."/>
            <person name="Wedrychowicz H."/>
        </authorList>
    </citation>
    <scope>NUCLEOTIDE SEQUENCE [LARGE SCALE GENOMIC DNA]</scope>
    <source>
        <strain evidence="6 7">DSM 26897</strain>
    </source>
</reference>
<dbReference type="InterPro" id="IPR023996">
    <property type="entry name" value="TonB-dep_OMP_SusC/RagA"/>
</dbReference>
<dbReference type="RefSeq" id="WP_083596523.1">
    <property type="nucleotide sequence ID" value="NZ_FQUO01000008.1"/>
</dbReference>
<dbReference type="Pfam" id="PF13715">
    <property type="entry name" value="CarbopepD_reg_2"/>
    <property type="match status" value="1"/>
</dbReference>
<sequence length="1078" mass="119714">MRKVASLMPVLLLLCTLAFGQARTVTGTVRDENGNPVPFASITESGTRNGTTADINGNFRLNVTGNNTVSVSANGFTAQSGVSLSGDALNLVLRRAENQLQEVVVTGAYNTRRTARSTSYNAQVVTGDQMNTIRQTNLNNALAGKVSGLQVRSQSAAALGREGTIRLRGASGLGGDENLIYVVDGTILPNIQDINLDDIADVTVLQGPAAAAQFGPQGANGAIVISLKKGTRSRGIGVDLNIGAQWDKVYVLPNYQNSYAGGSSADLKKYTWREGHPEEWKALDGKYYHNYSDDASWGPRMVGQEYVPWYSWYPGHKRSFTTERLLPQPDNSRDFFQTGLTLNNTISFNKATENMNIRFSYGNVDIRGLLPTSSLKRNTFNINGSVNLNEHFTVGANINYINQIINGEISDAYSNQSSGSFNQWFHRNIDMNVMKELKDYRTPQGLYASWNHSDPETYDPNNPRGFYAGNYWYNFFTWFDLAKSVTNRDRLFGDVSLTYRLNDNFSVRGTYRKQQNNLWFEEKFRSELAESATQTTGNEPRAFGYYSTRQSNSNRENVEVLATYTQKFGDFNVNLNAGTDFFRWLSKETGGNTNQGLNLPNVFTLSNSKNPASSVNNRLEEKYRAILTRGDVGYRNFLFADFTIRNDWFSTLPTADNDVLSKSFGASFVFSDIVKQPWLSYGKLRASWGEIPQALGTSSTTFGAYRYPGFIYGVNQFQWNGNFMMGAPNELVDSAIRGAVKTQREVGLELRFLKSRLGIAATYWDGTERDIPRSVPINGASGFTSKLINTGELAKKGLDIQLNVRPVWSENVRWEFSGTLGWLIQNKVVRLAPGVERTTGVDAAWGTTGPYMVHAEGREWGQLFGNGIKRINGQPVLDEDGLYVNDPNTYFGSVLPKYTGGIQNNFNIFKDFNVQANIDYQFGGKFFSLSNMWGSYSGLTARTATTNPKGNPIRDAVADGGGVRVAGVDADGKPVEYYVEAQDYFHGLYNKLAFDDYVYDLTFIKLRELSIGYNIPLNKIGKWASFANRATFSVVARNPLLIYAKTPDFDPSEISNLSGETGQLPGTRGLGFNLRVGF</sequence>
<keyword evidence="2" id="KW-0472">Membrane</keyword>
<dbReference type="InterPro" id="IPR010916">
    <property type="entry name" value="TonB_box_CS"/>
</dbReference>
<feature type="chain" id="PRO_5012251492" evidence="4">
    <location>
        <begin position="21"/>
        <end position="1078"/>
    </location>
</feature>
<comment type="subcellular location">
    <subcellularLocation>
        <location evidence="1">Cell outer membrane</location>
    </subcellularLocation>
</comment>
<evidence type="ECO:0000313" key="6">
    <source>
        <dbReference type="EMBL" id="SHF48577.1"/>
    </source>
</evidence>
<dbReference type="STRING" id="1302690.BUE76_18200"/>
<evidence type="ECO:0000256" key="2">
    <source>
        <dbReference type="ARBA" id="ARBA00023136"/>
    </source>
</evidence>
<evidence type="ECO:0000259" key="5">
    <source>
        <dbReference type="Pfam" id="PF07715"/>
    </source>
</evidence>
<organism evidence="6 7">
    <name type="scientific">Cnuella takakiae</name>
    <dbReference type="NCBI Taxonomy" id="1302690"/>
    <lineage>
        <taxon>Bacteria</taxon>
        <taxon>Pseudomonadati</taxon>
        <taxon>Bacteroidota</taxon>
        <taxon>Chitinophagia</taxon>
        <taxon>Chitinophagales</taxon>
        <taxon>Chitinophagaceae</taxon>
        <taxon>Cnuella</taxon>
    </lineage>
</organism>
<evidence type="ECO:0000313" key="7">
    <source>
        <dbReference type="Proteomes" id="UP000184368"/>
    </source>
</evidence>
<feature type="domain" description="TonB-dependent receptor plug" evidence="5">
    <location>
        <begin position="115"/>
        <end position="222"/>
    </location>
</feature>
<dbReference type="EMBL" id="FQUO01000008">
    <property type="protein sequence ID" value="SHF48577.1"/>
    <property type="molecule type" value="Genomic_DNA"/>
</dbReference>
<evidence type="ECO:0000256" key="4">
    <source>
        <dbReference type="SAM" id="SignalP"/>
    </source>
</evidence>
<dbReference type="OrthoDB" id="9768177at2"/>
<dbReference type="SUPFAM" id="SSF56935">
    <property type="entry name" value="Porins"/>
    <property type="match status" value="1"/>
</dbReference>
<dbReference type="Gene3D" id="2.60.40.1120">
    <property type="entry name" value="Carboxypeptidase-like, regulatory domain"/>
    <property type="match status" value="1"/>
</dbReference>
<protein>
    <submittedName>
        <fullName evidence="6">TonB-linked outer membrane protein, SusC/RagA family</fullName>
    </submittedName>
</protein>
<keyword evidence="3" id="KW-0998">Cell outer membrane</keyword>
<dbReference type="NCBIfam" id="TIGR04056">
    <property type="entry name" value="OMP_RagA_SusC"/>
    <property type="match status" value="1"/>
</dbReference>
<accession>A0A1M5C1U6</accession>
<evidence type="ECO:0000256" key="1">
    <source>
        <dbReference type="ARBA" id="ARBA00004442"/>
    </source>
</evidence>
<dbReference type="InterPro" id="IPR036942">
    <property type="entry name" value="Beta-barrel_TonB_sf"/>
</dbReference>
<dbReference type="Gene3D" id="2.170.130.10">
    <property type="entry name" value="TonB-dependent receptor, plug domain"/>
    <property type="match status" value="1"/>
</dbReference>
<dbReference type="AlphaFoldDB" id="A0A1M5C1U6"/>
<evidence type="ECO:0000256" key="3">
    <source>
        <dbReference type="ARBA" id="ARBA00023237"/>
    </source>
</evidence>
<dbReference type="InterPro" id="IPR012910">
    <property type="entry name" value="Plug_dom"/>
</dbReference>
<dbReference type="PROSITE" id="PS00430">
    <property type="entry name" value="TONB_DEPENDENT_REC_1"/>
    <property type="match status" value="1"/>
</dbReference>
<dbReference type="Proteomes" id="UP000184368">
    <property type="component" value="Unassembled WGS sequence"/>
</dbReference>
<dbReference type="InterPro" id="IPR008969">
    <property type="entry name" value="CarboxyPept-like_regulatory"/>
</dbReference>
<gene>
    <name evidence="6" type="ORF">SAMN05444008_108190</name>
</gene>
<proteinExistence type="predicted"/>
<dbReference type="InterPro" id="IPR037066">
    <property type="entry name" value="Plug_dom_sf"/>
</dbReference>
<keyword evidence="7" id="KW-1185">Reference proteome</keyword>
<feature type="signal peptide" evidence="4">
    <location>
        <begin position="1"/>
        <end position="20"/>
    </location>
</feature>
<dbReference type="Pfam" id="PF07715">
    <property type="entry name" value="Plug"/>
    <property type="match status" value="1"/>
</dbReference>
<dbReference type="SUPFAM" id="SSF49464">
    <property type="entry name" value="Carboxypeptidase regulatory domain-like"/>
    <property type="match status" value="1"/>
</dbReference>
<keyword evidence="4" id="KW-0732">Signal</keyword>
<dbReference type="Gene3D" id="2.40.170.20">
    <property type="entry name" value="TonB-dependent receptor, beta-barrel domain"/>
    <property type="match status" value="1"/>
</dbReference>
<dbReference type="GO" id="GO:0009279">
    <property type="term" value="C:cell outer membrane"/>
    <property type="evidence" value="ECO:0007669"/>
    <property type="project" value="UniProtKB-SubCell"/>
</dbReference>